<sequence>MAIELITGYAGSGHISSADAGRFNAGVCGTGRYVLGTGTKFAAETISSNLVRISSGDAVDQGRHIIIPQNSTEDAAIENGSQNKTRIDVIALRYTRDTSTGIEGASLEVIKGTEVNIGTTPTAPATSNGNIFNGATEDDFPLYHVLIEGTQIKSVTKVFQVIPSLSAITDVAHPVGSIYIRDDDVNPGILFGGEWVEIQGRLLLGRSAGHEAGTTGGSETVTLTQEQMPSHTHTGPSHTHTLTAHSHTATCGSAGAHQHVFKRSKTSASGNKRYSGEGTADSGKKVDSAGAHTHSITIANGGGGNTGAAGTGNTGATGGGQAINIMNPYYTVYIWKRIA</sequence>
<dbReference type="AlphaFoldDB" id="W0FM48"/>
<evidence type="ECO:0000313" key="3">
    <source>
        <dbReference type="EMBL" id="AHF24075.1"/>
    </source>
</evidence>
<feature type="domain" description="Baseplate structural protein Gp10 C-terminal" evidence="2">
    <location>
        <begin position="168"/>
        <end position="338"/>
    </location>
</feature>
<accession>W0FM48</accession>
<protein>
    <recommendedName>
        <fullName evidence="2">Baseplate structural protein Gp10 C-terminal domain-containing protein</fullName>
    </recommendedName>
</protein>
<feature type="region of interest" description="Disordered" evidence="1">
    <location>
        <begin position="253"/>
        <end position="289"/>
    </location>
</feature>
<dbReference type="EMBL" id="KC246783">
    <property type="protein sequence ID" value="AHF24075.1"/>
    <property type="molecule type" value="Genomic_DNA"/>
</dbReference>
<organism evidence="3">
    <name type="scientific">uncultured bacterium Contig643</name>
    <dbReference type="NCBI Taxonomy" id="1393602"/>
    <lineage>
        <taxon>Bacteria</taxon>
        <taxon>environmental samples</taxon>
    </lineage>
</organism>
<proteinExistence type="predicted"/>
<name>W0FM48_9BACT</name>
<evidence type="ECO:0000256" key="1">
    <source>
        <dbReference type="SAM" id="MobiDB-lite"/>
    </source>
</evidence>
<reference evidence="3" key="1">
    <citation type="journal article" date="2013" name="PLoS ONE">
        <title>Metagenomic insights into the carbohydrate-active enzymes carried by the microorganisms adhering to solid digesta in the rumen of cows.</title>
        <authorList>
            <person name="Wang L."/>
            <person name="Hatem A."/>
            <person name="Catalyurek U.V."/>
            <person name="Morrison M."/>
            <person name="Yu Z."/>
        </authorList>
    </citation>
    <scope>NUCLEOTIDE SEQUENCE</scope>
</reference>
<dbReference type="InterPro" id="IPR053827">
    <property type="entry name" value="Gp10_C"/>
</dbReference>
<dbReference type="SUPFAM" id="SSF88874">
    <property type="entry name" value="Receptor-binding domain of short tail fibre protein gp12"/>
    <property type="match status" value="1"/>
</dbReference>
<dbReference type="Pfam" id="PF21939">
    <property type="entry name" value="Gp10_C"/>
    <property type="match status" value="1"/>
</dbReference>
<evidence type="ECO:0000259" key="2">
    <source>
        <dbReference type="Pfam" id="PF21939"/>
    </source>
</evidence>